<dbReference type="InterPro" id="IPR056460">
    <property type="entry name" value="DUF1512_N"/>
</dbReference>
<reference evidence="4" key="1">
    <citation type="book" date="2010" name="EXTREMOPHILES" publisher="0:0-0">
        <title>Complete genome sequences of ten hyperthermophilic archaea reveal their metabolic capabilities and possible ecological roles.</title>
        <editorList>
            <person name="?"/>
        </editorList>
        <authorList>
            <person name="Ravin N.V."/>
            <person name="Mardanov A.V."/>
            <person name="Bonch-Osmolovskaya E.A."/>
            <person name="Skryabin K.G."/>
        </authorList>
    </citation>
    <scope>NUCLEOTIDE SEQUENCE [LARGE SCALE GENOMIC DNA]</scope>
    <source>
        <strain evidence="4">1505</strain>
    </source>
</reference>
<dbReference type="RefSeq" id="WP_020962626.1">
    <property type="nucleotide sequence ID" value="NZ_CP007493.1"/>
</dbReference>
<dbReference type="InterPro" id="IPR009995">
    <property type="entry name" value="DUF1512"/>
</dbReference>
<dbReference type="PIRSF" id="PIRSF016495">
    <property type="entry name" value="UCP016495"/>
    <property type="match status" value="1"/>
</dbReference>
<evidence type="ECO:0000259" key="2">
    <source>
        <dbReference type="Pfam" id="PF23542"/>
    </source>
</evidence>
<feature type="domain" description="DUF1512" evidence="2">
    <location>
        <begin position="191"/>
        <end position="363"/>
    </location>
</feature>
<dbReference type="STRING" id="697581.TCARB_0034"/>
<evidence type="ECO:0000313" key="3">
    <source>
        <dbReference type="EMBL" id="AJB41112.1"/>
    </source>
</evidence>
<dbReference type="Pfam" id="PF07431">
    <property type="entry name" value="DUF1512"/>
    <property type="match status" value="1"/>
</dbReference>
<gene>
    <name evidence="3" type="ORF">TCARB_0034</name>
</gene>
<dbReference type="GeneID" id="25405501"/>
<proteinExistence type="predicted"/>
<dbReference type="KEGG" id="tcb:TCARB_0034"/>
<evidence type="ECO:0000313" key="4">
    <source>
        <dbReference type="Proteomes" id="UP000266720"/>
    </source>
</evidence>
<protein>
    <recommendedName>
        <fullName evidence="5">DUF1512 domain-containing protein</fullName>
    </recommendedName>
</protein>
<evidence type="ECO:0000259" key="1">
    <source>
        <dbReference type="Pfam" id="PF07431"/>
    </source>
</evidence>
<organism evidence="3 4">
    <name type="scientific">Thermofilum adornatum 1505</name>
    <dbReference type="NCBI Taxonomy" id="697581"/>
    <lineage>
        <taxon>Archaea</taxon>
        <taxon>Thermoproteota</taxon>
        <taxon>Thermoprotei</taxon>
        <taxon>Thermofilales</taxon>
        <taxon>Thermofilaceae</taxon>
        <taxon>Thermofilum</taxon>
    </lineage>
</organism>
<dbReference type="InterPro" id="IPR056461">
    <property type="entry name" value="DUF1512_C"/>
</dbReference>
<accession>A0A3G1A471</accession>
<dbReference type="GeneID" id="16573617"/>
<evidence type="ECO:0008006" key="5">
    <source>
        <dbReference type="Google" id="ProtNLM"/>
    </source>
</evidence>
<sequence>MDGSSFDLVLWLIILTLFSYLSQEMQILRAISEIETYIAFFKSTRDKAVNVLVSQFKRYSGDGSKEFEAQLERRLSSLIETYIIFPVDLDPFGIVKKIKHVLRTGEERIEKEVAALARNASPADVQNLANLVEVARELNIIYKLVNHYYLIARKFKSLWLILQLNAQMPFVLEEVKAVEGALESFSKGLPIGDSAGPFVASLLVRRYKGTYIEPVKDTYVSKINVENRNVYVVRAKGPGGTTGRLEEAVAWVLSREKASLMISIDAALKYEGEESGLVAHGFGIAMGGVGVERFEIEELAAKHGIPTYAVLIKMSEAEALSTMTEKVYRGTLQAVDIVTDLIRQYPENSTIIVLGVGNTLGVPA</sequence>
<dbReference type="EMBL" id="CP007493">
    <property type="protein sequence ID" value="AJB41112.1"/>
    <property type="molecule type" value="Genomic_DNA"/>
</dbReference>
<dbReference type="AlphaFoldDB" id="A0A3G1A471"/>
<name>A0A3G1A471_9CREN</name>
<feature type="domain" description="DUF1512" evidence="1">
    <location>
        <begin position="8"/>
        <end position="187"/>
    </location>
</feature>
<dbReference type="Proteomes" id="UP000266720">
    <property type="component" value="Chromosome"/>
</dbReference>
<dbReference type="Pfam" id="PF23542">
    <property type="entry name" value="DUF1512_C"/>
    <property type="match status" value="1"/>
</dbReference>